<comment type="similarity">
    <text evidence="1">Belongs to the sigma-70 factor family. ECF subfamily.</text>
</comment>
<dbReference type="EMBL" id="JAFKCW010000002">
    <property type="protein sequence ID" value="MBN7801159.1"/>
    <property type="molecule type" value="Genomic_DNA"/>
</dbReference>
<proteinExistence type="inferred from homology"/>
<evidence type="ECO:0000256" key="4">
    <source>
        <dbReference type="ARBA" id="ARBA00023163"/>
    </source>
</evidence>
<evidence type="ECO:0000313" key="8">
    <source>
        <dbReference type="EMBL" id="MBN7801159.1"/>
    </source>
</evidence>
<dbReference type="Pfam" id="PF04542">
    <property type="entry name" value="Sigma70_r2"/>
    <property type="match status" value="1"/>
</dbReference>
<dbReference type="SUPFAM" id="SSF88659">
    <property type="entry name" value="Sigma3 and sigma4 domains of RNA polymerase sigma factors"/>
    <property type="match status" value="1"/>
</dbReference>
<dbReference type="InterPro" id="IPR013325">
    <property type="entry name" value="RNA_pol_sigma_r2"/>
</dbReference>
<dbReference type="PANTHER" id="PTHR43133">
    <property type="entry name" value="RNA POLYMERASE ECF-TYPE SIGMA FACTO"/>
    <property type="match status" value="1"/>
</dbReference>
<accession>A0ABS3BPD6</accession>
<dbReference type="InterPro" id="IPR007627">
    <property type="entry name" value="RNA_pol_sigma70_r2"/>
</dbReference>
<dbReference type="Gene3D" id="1.10.10.10">
    <property type="entry name" value="Winged helix-like DNA-binding domain superfamily/Winged helix DNA-binding domain"/>
    <property type="match status" value="1"/>
</dbReference>
<dbReference type="Gene3D" id="1.10.1740.10">
    <property type="match status" value="1"/>
</dbReference>
<keyword evidence="3" id="KW-0731">Sigma factor</keyword>
<evidence type="ECO:0000259" key="7">
    <source>
        <dbReference type="Pfam" id="PF08281"/>
    </source>
</evidence>
<name>A0ABS3BPD6_9BACT</name>
<reference evidence="8 9" key="1">
    <citation type="submission" date="2021-03" db="EMBL/GenBank/DDBJ databases">
        <title>novel species isolated from a fishpond in China.</title>
        <authorList>
            <person name="Lu H."/>
            <person name="Cai Z."/>
        </authorList>
    </citation>
    <scope>NUCLEOTIDE SEQUENCE [LARGE SCALE GENOMIC DNA]</scope>
    <source>
        <strain evidence="8 9">JCM 31546</strain>
    </source>
</reference>
<evidence type="ECO:0000259" key="6">
    <source>
        <dbReference type="Pfam" id="PF04542"/>
    </source>
</evidence>
<keyword evidence="9" id="KW-1185">Reference proteome</keyword>
<dbReference type="NCBIfam" id="TIGR02937">
    <property type="entry name" value="sigma70-ECF"/>
    <property type="match status" value="1"/>
</dbReference>
<keyword evidence="5" id="KW-0812">Transmembrane</keyword>
<keyword evidence="4" id="KW-0804">Transcription</keyword>
<dbReference type="InterPro" id="IPR013249">
    <property type="entry name" value="RNA_pol_sigma70_r4_t2"/>
</dbReference>
<evidence type="ECO:0000256" key="2">
    <source>
        <dbReference type="ARBA" id="ARBA00023015"/>
    </source>
</evidence>
<comment type="caution">
    <text evidence="8">The sequence shown here is derived from an EMBL/GenBank/DDBJ whole genome shotgun (WGS) entry which is preliminary data.</text>
</comment>
<dbReference type="InterPro" id="IPR013324">
    <property type="entry name" value="RNA_pol_sigma_r3/r4-like"/>
</dbReference>
<feature type="transmembrane region" description="Helical" evidence="5">
    <location>
        <begin position="183"/>
        <end position="205"/>
    </location>
</feature>
<dbReference type="InterPro" id="IPR039425">
    <property type="entry name" value="RNA_pol_sigma-70-like"/>
</dbReference>
<protein>
    <submittedName>
        <fullName evidence="8">Sigma-70 family RNA polymerase sigma factor</fullName>
    </submittedName>
</protein>
<feature type="domain" description="RNA polymerase sigma factor 70 region 4 type 2" evidence="7">
    <location>
        <begin position="130"/>
        <end position="176"/>
    </location>
</feature>
<evidence type="ECO:0000256" key="3">
    <source>
        <dbReference type="ARBA" id="ARBA00023082"/>
    </source>
</evidence>
<dbReference type="CDD" id="cd06171">
    <property type="entry name" value="Sigma70_r4"/>
    <property type="match status" value="1"/>
</dbReference>
<dbReference type="Proteomes" id="UP000664698">
    <property type="component" value="Unassembled WGS sequence"/>
</dbReference>
<evidence type="ECO:0000313" key="9">
    <source>
        <dbReference type="Proteomes" id="UP000664698"/>
    </source>
</evidence>
<evidence type="ECO:0000256" key="1">
    <source>
        <dbReference type="ARBA" id="ARBA00010641"/>
    </source>
</evidence>
<organism evidence="8 9">
    <name type="scientific">Algoriphagus aestuariicola</name>
    <dbReference type="NCBI Taxonomy" id="1852016"/>
    <lineage>
        <taxon>Bacteria</taxon>
        <taxon>Pseudomonadati</taxon>
        <taxon>Bacteroidota</taxon>
        <taxon>Cytophagia</taxon>
        <taxon>Cytophagales</taxon>
        <taxon>Cyclobacteriaceae</taxon>
        <taxon>Algoriphagus</taxon>
    </lineage>
</organism>
<evidence type="ECO:0000256" key="5">
    <source>
        <dbReference type="SAM" id="Phobius"/>
    </source>
</evidence>
<dbReference type="SUPFAM" id="SSF88946">
    <property type="entry name" value="Sigma2 domain of RNA polymerase sigma factors"/>
    <property type="match status" value="1"/>
</dbReference>
<dbReference type="Pfam" id="PF08281">
    <property type="entry name" value="Sigma70_r4_2"/>
    <property type="match status" value="1"/>
</dbReference>
<dbReference type="RefSeq" id="WP_206569134.1">
    <property type="nucleotide sequence ID" value="NZ_JAFKCW010000002.1"/>
</dbReference>
<dbReference type="InterPro" id="IPR036388">
    <property type="entry name" value="WH-like_DNA-bd_sf"/>
</dbReference>
<feature type="domain" description="RNA polymerase sigma-70 region 2" evidence="6">
    <location>
        <begin position="28"/>
        <end position="95"/>
    </location>
</feature>
<keyword evidence="5" id="KW-0472">Membrane</keyword>
<keyword evidence="5" id="KW-1133">Transmembrane helix</keyword>
<sequence length="206" mass="24221">MAAEFGTHPHQQLVMELSKGNEKAFEKLYMLFSEKIYHVSRRMNLGHEDAEGIVQEVFLKIWKKRHKLDPQLSINAYMISIVRSLVIKKAKKEARFFAFQNYKIPLYEVERNNSPEEEFIFSEFHNISKEIIEQLPAAQKQIFVLRHFENLSVEEIAERLNISRRTVENQIFRSTKAVREKLVKLKIISVGVFVITLNSVLMQVLD</sequence>
<gene>
    <name evidence="8" type="ORF">J0A67_09815</name>
</gene>
<dbReference type="InterPro" id="IPR014284">
    <property type="entry name" value="RNA_pol_sigma-70_dom"/>
</dbReference>
<dbReference type="PANTHER" id="PTHR43133:SF46">
    <property type="entry name" value="RNA POLYMERASE SIGMA-70 FACTOR ECF SUBFAMILY"/>
    <property type="match status" value="1"/>
</dbReference>
<keyword evidence="2" id="KW-0805">Transcription regulation</keyword>